<gene>
    <name evidence="5" type="ORF">GCM10020260_22340</name>
</gene>
<dbReference type="InterPro" id="IPR027417">
    <property type="entry name" value="P-loop_NTPase"/>
</dbReference>
<comment type="caution">
    <text evidence="5">The sequence shown here is derived from an EMBL/GenBank/DDBJ whole genome shotgun (WGS) entry which is preliminary data.</text>
</comment>
<dbReference type="PANTHER" id="PTHR24220:SF685">
    <property type="entry name" value="ABC TRANSPORTER RELATED"/>
    <property type="match status" value="1"/>
</dbReference>
<dbReference type="SUPFAM" id="SSF52540">
    <property type="entry name" value="P-loop containing nucleoside triphosphate hydrolases"/>
    <property type="match status" value="1"/>
</dbReference>
<feature type="region of interest" description="Disordered" evidence="3">
    <location>
        <begin position="243"/>
        <end position="267"/>
    </location>
</feature>
<dbReference type="InterPro" id="IPR003593">
    <property type="entry name" value="AAA+_ATPase"/>
</dbReference>
<dbReference type="InterPro" id="IPR015854">
    <property type="entry name" value="ABC_transpr_LolD-like"/>
</dbReference>
<dbReference type="PROSITE" id="PS00211">
    <property type="entry name" value="ABC_TRANSPORTER_1"/>
    <property type="match status" value="1"/>
</dbReference>
<dbReference type="Proteomes" id="UP001501736">
    <property type="component" value="Unassembled WGS sequence"/>
</dbReference>
<evidence type="ECO:0000313" key="6">
    <source>
        <dbReference type="Proteomes" id="UP001501736"/>
    </source>
</evidence>
<dbReference type="Pfam" id="PF00005">
    <property type="entry name" value="ABC_tran"/>
    <property type="match status" value="1"/>
</dbReference>
<protein>
    <recommendedName>
        <fullName evidence="4">ABC transporter domain-containing protein</fullName>
    </recommendedName>
</protein>
<evidence type="ECO:0000256" key="3">
    <source>
        <dbReference type="SAM" id="MobiDB-lite"/>
    </source>
</evidence>
<feature type="domain" description="ABC transporter" evidence="4">
    <location>
        <begin position="2"/>
        <end position="238"/>
    </location>
</feature>
<dbReference type="Gene3D" id="3.40.50.300">
    <property type="entry name" value="P-loop containing nucleotide triphosphate hydrolases"/>
    <property type="match status" value="1"/>
</dbReference>
<dbReference type="SMART" id="SM00382">
    <property type="entry name" value="AAA"/>
    <property type="match status" value="1"/>
</dbReference>
<evidence type="ECO:0000256" key="2">
    <source>
        <dbReference type="ARBA" id="ARBA00022840"/>
    </source>
</evidence>
<keyword evidence="6" id="KW-1185">Reference proteome</keyword>
<dbReference type="PROSITE" id="PS50893">
    <property type="entry name" value="ABC_TRANSPORTER_2"/>
    <property type="match status" value="1"/>
</dbReference>
<accession>A0ABP6RG95</accession>
<evidence type="ECO:0000256" key="1">
    <source>
        <dbReference type="ARBA" id="ARBA00022741"/>
    </source>
</evidence>
<name>A0ABP6RG95_9MICC</name>
<evidence type="ECO:0000259" key="4">
    <source>
        <dbReference type="PROSITE" id="PS50893"/>
    </source>
</evidence>
<dbReference type="InterPro" id="IPR003439">
    <property type="entry name" value="ABC_transporter-like_ATP-bd"/>
</dbReference>
<keyword evidence="2" id="KW-0067">ATP-binding</keyword>
<dbReference type="EMBL" id="BAAAYG010000010">
    <property type="protein sequence ID" value="GAA3286863.1"/>
    <property type="molecule type" value="Genomic_DNA"/>
</dbReference>
<reference evidence="6" key="1">
    <citation type="journal article" date="2019" name="Int. J. Syst. Evol. Microbiol.">
        <title>The Global Catalogue of Microorganisms (GCM) 10K type strain sequencing project: providing services to taxonomists for standard genome sequencing and annotation.</title>
        <authorList>
            <consortium name="The Broad Institute Genomics Platform"/>
            <consortium name="The Broad Institute Genome Sequencing Center for Infectious Disease"/>
            <person name="Wu L."/>
            <person name="Ma J."/>
        </authorList>
    </citation>
    <scope>NUCLEOTIDE SEQUENCE [LARGE SCALE GENOMIC DNA]</scope>
    <source>
        <strain evidence="6">JCM 11483</strain>
    </source>
</reference>
<keyword evidence="1" id="KW-0547">Nucleotide-binding</keyword>
<proteinExistence type="predicted"/>
<sequence>MIELAGVSKTYRRGGDEAPALYDVSLAVARGEMLGVVGESGSGKSTLLRLINHLEAPTAGTVHVDGEDLARLAPRARRRRRRRIGMVFQQFNLLANKTAAANVALPLSLQRRRDADHVRRMLEFVGMADHAASYPAQLSGGQQQRVAIARALSTDPHLLLCDEPTSALDDHHASEVMETLAAVRRELDTTIVLVSHELDVIKSSCDRAAILEEGRLTGVADVVAPPPAQTFSSYAARVRHVLEGGSDRREPGSREFREGEAREEGAA</sequence>
<evidence type="ECO:0000313" key="5">
    <source>
        <dbReference type="EMBL" id="GAA3286863.1"/>
    </source>
</evidence>
<dbReference type="InterPro" id="IPR017871">
    <property type="entry name" value="ABC_transporter-like_CS"/>
</dbReference>
<organism evidence="5 6">
    <name type="scientific">Nesterenkonia halobia</name>
    <dbReference type="NCBI Taxonomy" id="37922"/>
    <lineage>
        <taxon>Bacteria</taxon>
        <taxon>Bacillati</taxon>
        <taxon>Actinomycetota</taxon>
        <taxon>Actinomycetes</taxon>
        <taxon>Micrococcales</taxon>
        <taxon>Micrococcaceae</taxon>
        <taxon>Nesterenkonia</taxon>
    </lineage>
</organism>
<dbReference type="PANTHER" id="PTHR24220">
    <property type="entry name" value="IMPORT ATP-BINDING PROTEIN"/>
    <property type="match status" value="1"/>
</dbReference>